<evidence type="ECO:0000313" key="2">
    <source>
        <dbReference type="Proteomes" id="UP000528286"/>
    </source>
</evidence>
<keyword evidence="2" id="KW-1185">Reference proteome</keyword>
<sequence>MHSFTAATILLALNLGLLWLLMAAPLGRRTIRFSRVYPLSPDRL</sequence>
<dbReference type="Proteomes" id="UP000528286">
    <property type="component" value="Unassembled WGS sequence"/>
</dbReference>
<dbReference type="RefSeq" id="WP_281375709.1">
    <property type="nucleotide sequence ID" value="NZ_JACIEZ010000003.1"/>
</dbReference>
<dbReference type="EMBL" id="JACIEZ010000003">
    <property type="protein sequence ID" value="MBB4064894.1"/>
    <property type="molecule type" value="Genomic_DNA"/>
</dbReference>
<reference evidence="1 2" key="1">
    <citation type="submission" date="2020-08" db="EMBL/GenBank/DDBJ databases">
        <title>Genomic Encyclopedia of Type Strains, Phase IV (KMG-IV): sequencing the most valuable type-strain genomes for metagenomic binning, comparative biology and taxonomic classification.</title>
        <authorList>
            <person name="Goeker M."/>
        </authorList>
    </citation>
    <scope>NUCLEOTIDE SEQUENCE [LARGE SCALE GENOMIC DNA]</scope>
    <source>
        <strain evidence="1 2">DSM 29853</strain>
    </source>
</reference>
<accession>A0A7W6J4Y7</accession>
<gene>
    <name evidence="1" type="ORF">GGR23_002081</name>
</gene>
<name>A0A7W6J4Y7_9HYPH</name>
<evidence type="ECO:0000313" key="1">
    <source>
        <dbReference type="EMBL" id="MBB4064894.1"/>
    </source>
</evidence>
<proteinExistence type="predicted"/>
<dbReference type="AlphaFoldDB" id="A0A7W6J4Y7"/>
<organism evidence="1 2">
    <name type="scientific">Gellertiella hungarica</name>
    <dbReference type="NCBI Taxonomy" id="1572859"/>
    <lineage>
        <taxon>Bacteria</taxon>
        <taxon>Pseudomonadati</taxon>
        <taxon>Pseudomonadota</taxon>
        <taxon>Alphaproteobacteria</taxon>
        <taxon>Hyphomicrobiales</taxon>
        <taxon>Rhizobiaceae</taxon>
        <taxon>Gellertiella</taxon>
    </lineage>
</organism>
<protein>
    <submittedName>
        <fullName evidence="1">Uncharacterized protein</fullName>
    </submittedName>
</protein>
<comment type="caution">
    <text evidence="1">The sequence shown here is derived from an EMBL/GenBank/DDBJ whole genome shotgun (WGS) entry which is preliminary data.</text>
</comment>